<dbReference type="PANTHER" id="PTHR23044">
    <property type="entry name" value="3'-5' EXONUCLEASE ERI1-RELATED"/>
    <property type="match status" value="1"/>
</dbReference>
<keyword evidence="8" id="KW-0460">Magnesium</keyword>
<dbReference type="PANTHER" id="PTHR23044:SF61">
    <property type="entry name" value="3'-5' EXORIBONUCLEASE 1-RELATED"/>
    <property type="match status" value="1"/>
</dbReference>
<dbReference type="Gene3D" id="3.30.420.10">
    <property type="entry name" value="Ribonuclease H-like superfamily/Ribonuclease H"/>
    <property type="match status" value="1"/>
</dbReference>
<dbReference type="InterPro" id="IPR047201">
    <property type="entry name" value="ERI-1_3'hExo-like"/>
</dbReference>
<name>A0A4W3HL70_CALMI</name>
<dbReference type="Proteomes" id="UP000314986">
    <property type="component" value="Unassembled WGS sequence"/>
</dbReference>
<evidence type="ECO:0000256" key="4">
    <source>
        <dbReference type="ARBA" id="ARBA00022771"/>
    </source>
</evidence>
<reference evidence="14" key="2">
    <citation type="journal article" date="2007" name="PLoS Biol.">
        <title>Survey sequencing and comparative analysis of the elephant shark (Callorhinchus milii) genome.</title>
        <authorList>
            <person name="Venkatesh B."/>
            <person name="Kirkness E.F."/>
            <person name="Loh Y.H."/>
            <person name="Halpern A.L."/>
            <person name="Lee A.P."/>
            <person name="Johnson J."/>
            <person name="Dandona N."/>
            <person name="Viswanathan L.D."/>
            <person name="Tay A."/>
            <person name="Venter J.C."/>
            <person name="Strausberg R.L."/>
            <person name="Brenner S."/>
        </authorList>
    </citation>
    <scope>NUCLEOTIDE SEQUENCE [LARGE SCALE GENOMIC DNA]</scope>
</reference>
<evidence type="ECO:0000313" key="13">
    <source>
        <dbReference type="Ensembl" id="ENSCMIP00000015842.1"/>
    </source>
</evidence>
<dbReference type="GO" id="GO:0000175">
    <property type="term" value="F:3'-5'-RNA exonuclease activity"/>
    <property type="evidence" value="ECO:0007669"/>
    <property type="project" value="InterPro"/>
</dbReference>
<dbReference type="GO" id="GO:0003676">
    <property type="term" value="F:nucleic acid binding"/>
    <property type="evidence" value="ECO:0007669"/>
    <property type="project" value="InterPro"/>
</dbReference>
<dbReference type="AlphaFoldDB" id="A0A4W3HL70"/>
<keyword evidence="14" id="KW-1185">Reference proteome</keyword>
<keyword evidence="2" id="KW-0540">Nuclease</keyword>
<protein>
    <recommendedName>
        <fullName evidence="10">ERI1 exoribonuclease 2</fullName>
    </recommendedName>
    <alternativeName>
        <fullName evidence="11">Exonuclease domain-containing protein 1</fullName>
    </alternativeName>
</protein>
<accession>A0A4W3HL70</accession>
<evidence type="ECO:0000256" key="9">
    <source>
        <dbReference type="ARBA" id="ARBA00038042"/>
    </source>
</evidence>
<comment type="similarity">
    <text evidence="9">Belongs to the ERI2 family.</text>
</comment>
<sequence length="240" mass="27298">TVTPGLSRKLGLIRKRSSSSLEDFFSYLIIIDFESTCWKDGKSRYPPEIIEFPAVLLNTSSGEIEVEFHTYVQPQEHPILSGFCTELTGIKQSQVEAGVPLAICLSQFSRWICRIQQEKGIAFIKDTSPSCAKELRPCAFVTWSDWDLGVCLHYECKRKQLRKADVLNSWIDLRATYKSFYNRKPHGLNGALQDVGIVFSGREHSGLDDARNTARLAWRMINDGCKMRVTKSLDRVSGQW</sequence>
<comment type="cofactor">
    <cofactor evidence="1">
        <name>Mg(2+)</name>
        <dbReference type="ChEBI" id="CHEBI:18420"/>
    </cofactor>
</comment>
<dbReference type="InterPro" id="IPR012337">
    <property type="entry name" value="RNaseH-like_sf"/>
</dbReference>
<evidence type="ECO:0000313" key="14">
    <source>
        <dbReference type="Proteomes" id="UP000314986"/>
    </source>
</evidence>
<dbReference type="CDD" id="cd06133">
    <property type="entry name" value="ERI-1_3'hExo_like"/>
    <property type="match status" value="1"/>
</dbReference>
<evidence type="ECO:0000256" key="3">
    <source>
        <dbReference type="ARBA" id="ARBA00022723"/>
    </source>
</evidence>
<dbReference type="SMART" id="SM00479">
    <property type="entry name" value="EXOIII"/>
    <property type="match status" value="1"/>
</dbReference>
<dbReference type="FunFam" id="3.30.420.10:FF:000062">
    <property type="entry name" value="ERI1 exoribonuclease 2 isoform X1"/>
    <property type="match status" value="1"/>
</dbReference>
<reference evidence="14" key="1">
    <citation type="journal article" date="2006" name="Science">
        <title>Ancient noncoding elements conserved in the human genome.</title>
        <authorList>
            <person name="Venkatesh B."/>
            <person name="Kirkness E.F."/>
            <person name="Loh Y.H."/>
            <person name="Halpern A.L."/>
            <person name="Lee A.P."/>
            <person name="Johnson J."/>
            <person name="Dandona N."/>
            <person name="Viswanathan L.D."/>
            <person name="Tay A."/>
            <person name="Venter J.C."/>
            <person name="Strausberg R.L."/>
            <person name="Brenner S."/>
        </authorList>
    </citation>
    <scope>NUCLEOTIDE SEQUENCE [LARGE SCALE GENOMIC DNA]</scope>
</reference>
<keyword evidence="6" id="KW-0862">Zinc</keyword>
<dbReference type="Pfam" id="PF00929">
    <property type="entry name" value="RNase_T"/>
    <property type="match status" value="2"/>
</dbReference>
<dbReference type="InterPro" id="IPR051274">
    <property type="entry name" value="3-5_Exoribonuclease"/>
</dbReference>
<keyword evidence="5" id="KW-0378">Hydrolase</keyword>
<dbReference type="InterPro" id="IPR036397">
    <property type="entry name" value="RNaseH_sf"/>
</dbReference>
<dbReference type="STRING" id="7868.ENSCMIP00000015842"/>
<dbReference type="GeneTree" id="ENSGT00530000063205"/>
<organism evidence="13 14">
    <name type="scientific">Callorhinchus milii</name>
    <name type="common">Ghost shark</name>
    <dbReference type="NCBI Taxonomy" id="7868"/>
    <lineage>
        <taxon>Eukaryota</taxon>
        <taxon>Metazoa</taxon>
        <taxon>Chordata</taxon>
        <taxon>Craniata</taxon>
        <taxon>Vertebrata</taxon>
        <taxon>Chondrichthyes</taxon>
        <taxon>Holocephali</taxon>
        <taxon>Chimaeriformes</taxon>
        <taxon>Callorhinchidae</taxon>
        <taxon>Callorhinchus</taxon>
    </lineage>
</organism>
<keyword evidence="7" id="KW-0269">Exonuclease</keyword>
<dbReference type="InterPro" id="IPR013520">
    <property type="entry name" value="Ribonucl_H"/>
</dbReference>
<evidence type="ECO:0000259" key="12">
    <source>
        <dbReference type="SMART" id="SM00479"/>
    </source>
</evidence>
<evidence type="ECO:0000256" key="7">
    <source>
        <dbReference type="ARBA" id="ARBA00022839"/>
    </source>
</evidence>
<reference evidence="13" key="4">
    <citation type="submission" date="2025-08" db="UniProtKB">
        <authorList>
            <consortium name="Ensembl"/>
        </authorList>
    </citation>
    <scope>IDENTIFICATION</scope>
</reference>
<feature type="domain" description="Exonuclease" evidence="12">
    <location>
        <begin position="27"/>
        <end position="226"/>
    </location>
</feature>
<evidence type="ECO:0000256" key="2">
    <source>
        <dbReference type="ARBA" id="ARBA00022722"/>
    </source>
</evidence>
<dbReference type="Ensembl" id="ENSCMIT00000016163.1">
    <property type="protein sequence ID" value="ENSCMIP00000015842.1"/>
    <property type="gene ID" value="ENSCMIG00000007685.1"/>
</dbReference>
<evidence type="ECO:0000256" key="11">
    <source>
        <dbReference type="ARBA" id="ARBA00083876"/>
    </source>
</evidence>
<dbReference type="OMA" id="CRELTHI"/>
<evidence type="ECO:0000256" key="10">
    <source>
        <dbReference type="ARBA" id="ARBA00068097"/>
    </source>
</evidence>
<keyword evidence="4" id="KW-0863">Zinc-finger</keyword>
<evidence type="ECO:0000256" key="5">
    <source>
        <dbReference type="ARBA" id="ARBA00022801"/>
    </source>
</evidence>
<evidence type="ECO:0000256" key="1">
    <source>
        <dbReference type="ARBA" id="ARBA00001946"/>
    </source>
</evidence>
<evidence type="ECO:0000256" key="6">
    <source>
        <dbReference type="ARBA" id="ARBA00022833"/>
    </source>
</evidence>
<dbReference type="SUPFAM" id="SSF53098">
    <property type="entry name" value="Ribonuclease H-like"/>
    <property type="match status" value="1"/>
</dbReference>
<keyword evidence="3" id="KW-0479">Metal-binding</keyword>
<dbReference type="GO" id="GO:0008270">
    <property type="term" value="F:zinc ion binding"/>
    <property type="evidence" value="ECO:0007669"/>
    <property type="project" value="UniProtKB-KW"/>
</dbReference>
<reference evidence="13" key="5">
    <citation type="submission" date="2025-09" db="UniProtKB">
        <authorList>
            <consortium name="Ensembl"/>
        </authorList>
    </citation>
    <scope>IDENTIFICATION</scope>
</reference>
<evidence type="ECO:0000256" key="8">
    <source>
        <dbReference type="ARBA" id="ARBA00022842"/>
    </source>
</evidence>
<dbReference type="InParanoid" id="A0A4W3HL70"/>
<proteinExistence type="inferred from homology"/>
<reference evidence="14" key="3">
    <citation type="journal article" date="2014" name="Nature">
        <title>Elephant shark genome provides unique insights into gnathostome evolution.</title>
        <authorList>
            <consortium name="International Elephant Shark Genome Sequencing Consortium"/>
            <person name="Venkatesh B."/>
            <person name="Lee A.P."/>
            <person name="Ravi V."/>
            <person name="Maurya A.K."/>
            <person name="Lian M.M."/>
            <person name="Swann J.B."/>
            <person name="Ohta Y."/>
            <person name="Flajnik M.F."/>
            <person name="Sutoh Y."/>
            <person name="Kasahara M."/>
            <person name="Hoon S."/>
            <person name="Gangu V."/>
            <person name="Roy S.W."/>
            <person name="Irimia M."/>
            <person name="Korzh V."/>
            <person name="Kondrychyn I."/>
            <person name="Lim Z.W."/>
            <person name="Tay B.H."/>
            <person name="Tohari S."/>
            <person name="Kong K.W."/>
            <person name="Ho S."/>
            <person name="Lorente-Galdos B."/>
            <person name="Quilez J."/>
            <person name="Marques-Bonet T."/>
            <person name="Raney B.J."/>
            <person name="Ingham P.W."/>
            <person name="Tay A."/>
            <person name="Hillier L.W."/>
            <person name="Minx P."/>
            <person name="Boehm T."/>
            <person name="Wilson R.K."/>
            <person name="Brenner S."/>
            <person name="Warren W.C."/>
        </authorList>
    </citation>
    <scope>NUCLEOTIDE SEQUENCE [LARGE SCALE GENOMIC DNA]</scope>
</reference>